<feature type="domain" description="AB hydrolase-1" evidence="1">
    <location>
        <begin position="17"/>
        <end position="125"/>
    </location>
</feature>
<dbReference type="Gene3D" id="3.40.50.1820">
    <property type="entry name" value="alpha/beta hydrolase"/>
    <property type="match status" value="1"/>
</dbReference>
<comment type="caution">
    <text evidence="2">The sequence shown here is derived from an EMBL/GenBank/DDBJ whole genome shotgun (WGS) entry which is preliminary data.</text>
</comment>
<accession>A0ABT7A330</accession>
<protein>
    <submittedName>
        <fullName evidence="2">Alpha/beta fold hydrolase</fullName>
    </submittedName>
</protein>
<dbReference type="GO" id="GO:0016787">
    <property type="term" value="F:hydrolase activity"/>
    <property type="evidence" value="ECO:0007669"/>
    <property type="project" value="UniProtKB-KW"/>
</dbReference>
<reference evidence="2 3" key="1">
    <citation type="submission" date="2023-05" db="EMBL/GenBank/DDBJ databases">
        <title>Streptantibioticus silvisoli sp. nov., acidotolerant actinomycetes 1 from pine litter.</title>
        <authorList>
            <person name="Swiecimska M."/>
            <person name="Golinska P."/>
            <person name="Sangal V."/>
            <person name="Wachnowicz B."/>
            <person name="Goodfellow M."/>
        </authorList>
    </citation>
    <scope>NUCLEOTIDE SEQUENCE [LARGE SCALE GENOMIC DNA]</scope>
    <source>
        <strain evidence="2 3">DSM 42109</strain>
    </source>
</reference>
<organism evidence="2 3">
    <name type="scientific">Streptomyces iconiensis</name>
    <dbReference type="NCBI Taxonomy" id="1384038"/>
    <lineage>
        <taxon>Bacteria</taxon>
        <taxon>Bacillati</taxon>
        <taxon>Actinomycetota</taxon>
        <taxon>Actinomycetes</taxon>
        <taxon>Kitasatosporales</taxon>
        <taxon>Streptomycetaceae</taxon>
        <taxon>Streptomyces</taxon>
    </lineage>
</organism>
<evidence type="ECO:0000313" key="2">
    <source>
        <dbReference type="EMBL" id="MDJ1135739.1"/>
    </source>
</evidence>
<dbReference type="InterPro" id="IPR000073">
    <property type="entry name" value="AB_hydrolase_1"/>
</dbReference>
<dbReference type="InterPro" id="IPR029058">
    <property type="entry name" value="AB_hydrolase_fold"/>
</dbReference>
<evidence type="ECO:0000313" key="3">
    <source>
        <dbReference type="Proteomes" id="UP001214441"/>
    </source>
</evidence>
<sequence length="260" mass="27406">MDRPRLDHDVCGPQDAPLLVLGPSLGTSRTLWEPYVGDLAGRYRVLRFDLPGHGGSPARDTVDPRPGHMTVAALADLVLALADEEGRETFCYAGVSLGGAIGTWLAARHQDRISALALICTSAHFGGPEPWLDRAELVRREGMGPLVQSSPARWFGDAGTAGSESGRALLRGLATVDPVGYAACCDALAAFDVRAELRRVQAPTWIVGGERDVATPVEHARELADGIPGAILRTADCAHLALEDPAVVRGVLDAMHAAVG</sequence>
<gene>
    <name evidence="2" type="ORF">NMN56_028060</name>
</gene>
<dbReference type="SUPFAM" id="SSF53474">
    <property type="entry name" value="alpha/beta-Hydrolases"/>
    <property type="match status" value="1"/>
</dbReference>
<keyword evidence="2" id="KW-0378">Hydrolase</keyword>
<dbReference type="PRINTS" id="PR00111">
    <property type="entry name" value="ABHYDROLASE"/>
</dbReference>
<proteinExistence type="predicted"/>
<dbReference type="RefSeq" id="WP_274046511.1">
    <property type="nucleotide sequence ID" value="NZ_JANCPR020000032.1"/>
</dbReference>
<keyword evidence="3" id="KW-1185">Reference proteome</keyword>
<dbReference type="PANTHER" id="PTHR43798">
    <property type="entry name" value="MONOACYLGLYCEROL LIPASE"/>
    <property type="match status" value="1"/>
</dbReference>
<name>A0ABT7A330_9ACTN</name>
<dbReference type="EMBL" id="JANCPR020000032">
    <property type="protein sequence ID" value="MDJ1135739.1"/>
    <property type="molecule type" value="Genomic_DNA"/>
</dbReference>
<dbReference type="Proteomes" id="UP001214441">
    <property type="component" value="Unassembled WGS sequence"/>
</dbReference>
<dbReference type="Pfam" id="PF00561">
    <property type="entry name" value="Abhydrolase_1"/>
    <property type="match status" value="1"/>
</dbReference>
<dbReference type="InterPro" id="IPR050266">
    <property type="entry name" value="AB_hydrolase_sf"/>
</dbReference>
<evidence type="ECO:0000259" key="1">
    <source>
        <dbReference type="Pfam" id="PF00561"/>
    </source>
</evidence>